<comment type="caution">
    <text evidence="10">The sequence shown here is derived from an EMBL/GenBank/DDBJ whole genome shotgun (WGS) entry which is preliminary data.</text>
</comment>
<keyword evidence="11" id="KW-1185">Reference proteome</keyword>
<evidence type="ECO:0000256" key="5">
    <source>
        <dbReference type="ARBA" id="ARBA00033172"/>
    </source>
</evidence>
<protein>
    <recommendedName>
        <fullName evidence="7">Probable cytosol aminopeptidase</fullName>
    </recommendedName>
    <alternativeName>
        <fullName evidence="8">Leucine aminopeptidase</fullName>
    </alternativeName>
    <alternativeName>
        <fullName evidence="5">Leucyl aminopeptidase</fullName>
    </alternativeName>
</protein>
<organism evidence="10 11">
    <name type="scientific">Floccifex porci</name>
    <dbReference type="NCBI Taxonomy" id="2606629"/>
    <lineage>
        <taxon>Bacteria</taxon>
        <taxon>Bacillati</taxon>
        <taxon>Bacillota</taxon>
        <taxon>Erysipelotrichia</taxon>
        <taxon>Erysipelotrichales</taxon>
        <taxon>Erysipelotrichaceae</taxon>
        <taxon>Floccifex</taxon>
    </lineage>
</organism>
<dbReference type="GO" id="GO:0006508">
    <property type="term" value="P:proteolysis"/>
    <property type="evidence" value="ECO:0007669"/>
    <property type="project" value="UniProtKB-KW"/>
</dbReference>
<dbReference type="GO" id="GO:0030145">
    <property type="term" value="F:manganese ion binding"/>
    <property type="evidence" value="ECO:0007669"/>
    <property type="project" value="InterPro"/>
</dbReference>
<feature type="domain" description="Cytosol aminopeptidase" evidence="9">
    <location>
        <begin position="285"/>
        <end position="292"/>
    </location>
</feature>
<keyword evidence="3" id="KW-0645">Protease</keyword>
<evidence type="ECO:0000256" key="2">
    <source>
        <dbReference type="ARBA" id="ARBA00022438"/>
    </source>
</evidence>
<evidence type="ECO:0000256" key="8">
    <source>
        <dbReference type="ARBA" id="ARBA00050061"/>
    </source>
</evidence>
<dbReference type="SUPFAM" id="SSF53187">
    <property type="entry name" value="Zn-dependent exopeptidases"/>
    <property type="match status" value="1"/>
</dbReference>
<evidence type="ECO:0000256" key="3">
    <source>
        <dbReference type="ARBA" id="ARBA00022670"/>
    </source>
</evidence>
<dbReference type="PANTHER" id="PTHR11963">
    <property type="entry name" value="LEUCINE AMINOPEPTIDASE-RELATED"/>
    <property type="match status" value="1"/>
</dbReference>
<dbReference type="AlphaFoldDB" id="A0A7X2T4G1"/>
<dbReference type="PROSITE" id="PS00631">
    <property type="entry name" value="CYTOSOL_AP"/>
    <property type="match status" value="1"/>
</dbReference>
<evidence type="ECO:0000259" key="9">
    <source>
        <dbReference type="PROSITE" id="PS00631"/>
    </source>
</evidence>
<dbReference type="PANTHER" id="PTHR11963:SF23">
    <property type="entry name" value="CYTOSOL AMINOPEPTIDASE"/>
    <property type="match status" value="1"/>
</dbReference>
<sequence length="430" mass="48081">MEKNILIALKENEDFPSFLKEKHLIVDADLSYGKITTIYPFHVFPVEKIYILGLGKGDRIKEAFITFSKTIKEDVYVYVDETTAYPASLGLYYGAYQYKNKETRDYEFSDCKELVEKGKVMAEQINYARYLSDCPRNILTPLRFKEEAVGTSKQYHLECEVLSNDELKEMKANSILAVNSGSKFPAYLIKLKYNGNKDQPYTALVGKGLTFDSGGYSLKKDMSGMKYDMCGAANVLAILRILALMKAKINCMAILCITENMIGPDAYTVDDVIVSLNGKTIEVTNTDAEGRLALIDGITYAQRDNVNRIIDMATLTGACANALGENYTGAFTNDEAFLQELKEACKDTKEKIWQMPLDEDFHKQIRNSKVADLTNAQVGKKAGASLAAAFLEEFIEENVSWIHLDIAATSTKEKEATGVLIESIVHMLQK</sequence>
<dbReference type="InterPro" id="IPR011356">
    <property type="entry name" value="Leucine_aapep/pepB"/>
</dbReference>
<keyword evidence="4" id="KW-0378">Hydrolase</keyword>
<gene>
    <name evidence="10" type="ORF">FYJ50_08145</name>
</gene>
<dbReference type="Proteomes" id="UP000470082">
    <property type="component" value="Unassembled WGS sequence"/>
</dbReference>
<dbReference type="CDD" id="cd00433">
    <property type="entry name" value="Peptidase_M17"/>
    <property type="match status" value="1"/>
</dbReference>
<evidence type="ECO:0000256" key="1">
    <source>
        <dbReference type="ARBA" id="ARBA00009528"/>
    </source>
</evidence>
<reference evidence="10 11" key="1">
    <citation type="submission" date="2019-08" db="EMBL/GenBank/DDBJ databases">
        <title>In-depth cultivation of the pig gut microbiome towards novel bacterial diversity and tailored functional studies.</title>
        <authorList>
            <person name="Wylensek D."/>
            <person name="Hitch T.C.A."/>
            <person name="Clavel T."/>
        </authorList>
    </citation>
    <scope>NUCLEOTIDE SEQUENCE [LARGE SCALE GENOMIC DNA]</scope>
    <source>
        <strain evidence="10 11">LKV-178-WT-2G</strain>
    </source>
</reference>
<evidence type="ECO:0000256" key="7">
    <source>
        <dbReference type="ARBA" id="ARBA00050021"/>
    </source>
</evidence>
<keyword evidence="2 10" id="KW-0031">Aminopeptidase</keyword>
<evidence type="ECO:0000313" key="11">
    <source>
        <dbReference type="Proteomes" id="UP000470082"/>
    </source>
</evidence>
<dbReference type="InterPro" id="IPR000819">
    <property type="entry name" value="Peptidase_M17_C"/>
</dbReference>
<evidence type="ECO:0000313" key="10">
    <source>
        <dbReference type="EMBL" id="MSS02058.1"/>
    </source>
</evidence>
<dbReference type="GO" id="GO:0070006">
    <property type="term" value="F:metalloaminopeptidase activity"/>
    <property type="evidence" value="ECO:0007669"/>
    <property type="project" value="InterPro"/>
</dbReference>
<evidence type="ECO:0000256" key="4">
    <source>
        <dbReference type="ARBA" id="ARBA00022801"/>
    </source>
</evidence>
<dbReference type="EMBL" id="VUMM01000019">
    <property type="protein sequence ID" value="MSS02058.1"/>
    <property type="molecule type" value="Genomic_DNA"/>
</dbReference>
<dbReference type="GO" id="GO:0005737">
    <property type="term" value="C:cytoplasm"/>
    <property type="evidence" value="ECO:0007669"/>
    <property type="project" value="InterPro"/>
</dbReference>
<proteinExistence type="inferred from homology"/>
<dbReference type="Pfam" id="PF00883">
    <property type="entry name" value="Peptidase_M17"/>
    <property type="match status" value="1"/>
</dbReference>
<dbReference type="Gene3D" id="3.40.630.10">
    <property type="entry name" value="Zn peptidases"/>
    <property type="match status" value="1"/>
</dbReference>
<accession>A0A7X2T4G1</accession>
<comment type="function">
    <text evidence="6">Presumably involved in the processing and regular turnover of intracellular proteins. Catalyzes the removal of unsubstituted N-terminal amino acids from various peptides.</text>
</comment>
<dbReference type="PRINTS" id="PR00481">
    <property type="entry name" value="LAMNOPPTDASE"/>
</dbReference>
<name>A0A7X2T4G1_9FIRM</name>
<evidence type="ECO:0000256" key="6">
    <source>
        <dbReference type="ARBA" id="ARBA00049972"/>
    </source>
</evidence>
<comment type="similarity">
    <text evidence="1">Belongs to the peptidase M17 family.</text>
</comment>
<dbReference type="RefSeq" id="WP_154460914.1">
    <property type="nucleotide sequence ID" value="NZ_VUMM01000019.1"/>
</dbReference>